<dbReference type="AlphaFoldDB" id="A0A8J3JJY0"/>
<accession>A0A8J3JJY0</accession>
<dbReference type="InterPro" id="IPR052907">
    <property type="entry name" value="Beta-lactamase/esterase"/>
</dbReference>
<dbReference type="EMBL" id="BONF01000016">
    <property type="protein sequence ID" value="GIF81772.1"/>
    <property type="molecule type" value="Genomic_DNA"/>
</dbReference>
<reference evidence="2 3" key="1">
    <citation type="submission" date="2021-01" db="EMBL/GenBank/DDBJ databases">
        <title>Whole genome shotgun sequence of Catellatospora bangladeshensis NBRC 107357.</title>
        <authorList>
            <person name="Komaki H."/>
            <person name="Tamura T."/>
        </authorList>
    </citation>
    <scope>NUCLEOTIDE SEQUENCE [LARGE SCALE GENOMIC DNA]</scope>
    <source>
        <strain evidence="2 3">NBRC 107357</strain>
    </source>
</reference>
<name>A0A8J3JJY0_9ACTN</name>
<comment type="caution">
    <text evidence="2">The sequence shown here is derived from an EMBL/GenBank/DDBJ whole genome shotgun (WGS) entry which is preliminary data.</text>
</comment>
<dbReference type="InterPro" id="IPR012338">
    <property type="entry name" value="Beta-lactam/transpept-like"/>
</dbReference>
<dbReference type="Pfam" id="PF00144">
    <property type="entry name" value="Beta-lactamase"/>
    <property type="match status" value="1"/>
</dbReference>
<evidence type="ECO:0000313" key="3">
    <source>
        <dbReference type="Proteomes" id="UP000601223"/>
    </source>
</evidence>
<organism evidence="2 3">
    <name type="scientific">Catellatospora bangladeshensis</name>
    <dbReference type="NCBI Taxonomy" id="310355"/>
    <lineage>
        <taxon>Bacteria</taxon>
        <taxon>Bacillati</taxon>
        <taxon>Actinomycetota</taxon>
        <taxon>Actinomycetes</taxon>
        <taxon>Micromonosporales</taxon>
        <taxon>Micromonosporaceae</taxon>
        <taxon>Catellatospora</taxon>
    </lineage>
</organism>
<feature type="domain" description="Beta-lactamase-related" evidence="1">
    <location>
        <begin position="11"/>
        <end position="333"/>
    </location>
</feature>
<dbReference type="Proteomes" id="UP000601223">
    <property type="component" value="Unassembled WGS sequence"/>
</dbReference>
<dbReference type="SUPFAM" id="SSF56601">
    <property type="entry name" value="beta-lactamase/transpeptidase-like"/>
    <property type="match status" value="1"/>
</dbReference>
<proteinExistence type="predicted"/>
<keyword evidence="3" id="KW-1185">Reference proteome</keyword>
<dbReference type="RefSeq" id="WP_239125764.1">
    <property type="nucleotide sequence ID" value="NZ_BONF01000016.1"/>
</dbReference>
<dbReference type="Gene3D" id="3.40.710.10">
    <property type="entry name" value="DD-peptidase/beta-lactamase superfamily"/>
    <property type="match status" value="1"/>
</dbReference>
<sequence length="355" mass="36980">MSDLQDRIQKELDDLVASGRETAAQFAAYLHGEPIVDAYAGPVTSGTPFFSFSTGKGLTSTAVHVLAEQGVLSHDLRLAEVWPEFARHGKDGITLRHVLTHSAGLPALPPELTRAELCDPGRMAGILADSAPVWEPGTRHGYHVWTYGWLVGETVRRVTGRTLSQVVADEVAGPLGVPGELLLAVPEDALGGLAPVRDGNWSAALDGLAAMLPNFARAVPAGARPDADLAADPAFLRAEVPAVGTVSARAAARMYAALLGEVDGVRLISPERLAEVSAVASTGPDWTFLMDVTRTLGYGVEADGRMFGAGGIGGSLAGAAPALGLALAATKSTLAVDDGDPMERLRSLVLDELTR</sequence>
<evidence type="ECO:0000259" key="1">
    <source>
        <dbReference type="Pfam" id="PF00144"/>
    </source>
</evidence>
<dbReference type="InterPro" id="IPR001466">
    <property type="entry name" value="Beta-lactam-related"/>
</dbReference>
<dbReference type="PANTHER" id="PTHR43319:SF3">
    <property type="entry name" value="BETA-LACTAMASE-RELATED DOMAIN-CONTAINING PROTEIN"/>
    <property type="match status" value="1"/>
</dbReference>
<gene>
    <name evidence="2" type="ORF">Cba03nite_31210</name>
</gene>
<dbReference type="PANTHER" id="PTHR43319">
    <property type="entry name" value="BETA-LACTAMASE-RELATED"/>
    <property type="match status" value="1"/>
</dbReference>
<protein>
    <submittedName>
        <fullName evidence="2">Esterase</fullName>
    </submittedName>
</protein>
<evidence type="ECO:0000313" key="2">
    <source>
        <dbReference type="EMBL" id="GIF81772.1"/>
    </source>
</evidence>